<dbReference type="EMBL" id="JAYMYQ010000006">
    <property type="protein sequence ID" value="KAK7324276.1"/>
    <property type="molecule type" value="Genomic_DNA"/>
</dbReference>
<dbReference type="AlphaFoldDB" id="A0AAN9Q6U5"/>
<proteinExistence type="predicted"/>
<gene>
    <name evidence="1" type="ORF">VNO77_27808</name>
</gene>
<accession>A0AAN9Q6U5</accession>
<reference evidence="1 2" key="1">
    <citation type="submission" date="2024-01" db="EMBL/GenBank/DDBJ databases">
        <title>The genomes of 5 underutilized Papilionoideae crops provide insights into root nodulation and disease resistanc.</title>
        <authorList>
            <person name="Jiang F."/>
        </authorList>
    </citation>
    <scope>NUCLEOTIDE SEQUENCE [LARGE SCALE GENOMIC DNA]</scope>
    <source>
        <strain evidence="1">LVBAO_FW01</strain>
        <tissue evidence="1">Leaves</tissue>
    </source>
</reference>
<dbReference type="Proteomes" id="UP001367508">
    <property type="component" value="Unassembled WGS sequence"/>
</dbReference>
<keyword evidence="2" id="KW-1185">Reference proteome</keyword>
<sequence>MPKSWGHNYCNSKINRRQLAPLLLSETVNIKSGFLKGEGDTYSILYQWAMRTNQQRTNFTTTIVVLEYFRDKLDWN</sequence>
<protein>
    <submittedName>
        <fullName evidence="1">Uncharacterized protein</fullName>
    </submittedName>
</protein>
<comment type="caution">
    <text evidence="1">The sequence shown here is derived from an EMBL/GenBank/DDBJ whole genome shotgun (WGS) entry which is preliminary data.</text>
</comment>
<name>A0AAN9Q6U5_CANGL</name>
<evidence type="ECO:0000313" key="2">
    <source>
        <dbReference type="Proteomes" id="UP001367508"/>
    </source>
</evidence>
<organism evidence="1 2">
    <name type="scientific">Canavalia gladiata</name>
    <name type="common">Sword bean</name>
    <name type="synonym">Dolichos gladiatus</name>
    <dbReference type="NCBI Taxonomy" id="3824"/>
    <lineage>
        <taxon>Eukaryota</taxon>
        <taxon>Viridiplantae</taxon>
        <taxon>Streptophyta</taxon>
        <taxon>Embryophyta</taxon>
        <taxon>Tracheophyta</taxon>
        <taxon>Spermatophyta</taxon>
        <taxon>Magnoliopsida</taxon>
        <taxon>eudicotyledons</taxon>
        <taxon>Gunneridae</taxon>
        <taxon>Pentapetalae</taxon>
        <taxon>rosids</taxon>
        <taxon>fabids</taxon>
        <taxon>Fabales</taxon>
        <taxon>Fabaceae</taxon>
        <taxon>Papilionoideae</taxon>
        <taxon>50 kb inversion clade</taxon>
        <taxon>NPAAA clade</taxon>
        <taxon>indigoferoid/millettioid clade</taxon>
        <taxon>Phaseoleae</taxon>
        <taxon>Canavalia</taxon>
    </lineage>
</organism>
<evidence type="ECO:0000313" key="1">
    <source>
        <dbReference type="EMBL" id="KAK7324276.1"/>
    </source>
</evidence>